<feature type="chain" id="PRO_5008479732" description="PQ loop repeat protein" evidence="6">
    <location>
        <begin position="18"/>
        <end position="240"/>
    </location>
</feature>
<dbReference type="InterPro" id="IPR006603">
    <property type="entry name" value="PQ-loop_rpt"/>
</dbReference>
<reference evidence="7 8" key="1">
    <citation type="submission" date="2009-11" db="EMBL/GenBank/DDBJ databases">
        <title>Annotation of Allomyces macrogynus ATCC 38327.</title>
        <authorList>
            <consortium name="The Broad Institute Genome Sequencing Platform"/>
            <person name="Russ C."/>
            <person name="Cuomo C."/>
            <person name="Burger G."/>
            <person name="Gray M.W."/>
            <person name="Holland P.W.H."/>
            <person name="King N."/>
            <person name="Lang F.B.F."/>
            <person name="Roger A.J."/>
            <person name="Ruiz-Trillo I."/>
            <person name="Young S.K."/>
            <person name="Zeng Q."/>
            <person name="Gargeya S."/>
            <person name="Fitzgerald M."/>
            <person name="Haas B."/>
            <person name="Abouelleil A."/>
            <person name="Alvarado L."/>
            <person name="Arachchi H.M."/>
            <person name="Berlin A."/>
            <person name="Chapman S.B."/>
            <person name="Gearin G."/>
            <person name="Goldberg J."/>
            <person name="Griggs A."/>
            <person name="Gujja S."/>
            <person name="Hansen M."/>
            <person name="Heiman D."/>
            <person name="Howarth C."/>
            <person name="Larimer J."/>
            <person name="Lui A."/>
            <person name="MacDonald P.J.P."/>
            <person name="McCowen C."/>
            <person name="Montmayeur A."/>
            <person name="Murphy C."/>
            <person name="Neiman D."/>
            <person name="Pearson M."/>
            <person name="Priest M."/>
            <person name="Roberts A."/>
            <person name="Saif S."/>
            <person name="Shea T."/>
            <person name="Sisk P."/>
            <person name="Stolte C."/>
            <person name="Sykes S."/>
            <person name="Wortman J."/>
            <person name="Nusbaum C."/>
            <person name="Birren B."/>
        </authorList>
    </citation>
    <scope>NUCLEOTIDE SEQUENCE [LARGE SCALE GENOMIC DNA]</scope>
    <source>
        <strain evidence="7 8">ATCC 38327</strain>
    </source>
</reference>
<accession>A0A0L0S5I0</accession>
<dbReference type="GO" id="GO:0042147">
    <property type="term" value="P:retrograde transport, endosome to Golgi"/>
    <property type="evidence" value="ECO:0007669"/>
    <property type="project" value="TreeGrafter"/>
</dbReference>
<feature type="transmembrane region" description="Helical" evidence="5">
    <location>
        <begin position="61"/>
        <end position="83"/>
    </location>
</feature>
<dbReference type="GO" id="GO:0016020">
    <property type="term" value="C:membrane"/>
    <property type="evidence" value="ECO:0007669"/>
    <property type="project" value="UniProtKB-SubCell"/>
</dbReference>
<evidence type="ECO:0000313" key="7">
    <source>
        <dbReference type="EMBL" id="KNE57793.1"/>
    </source>
</evidence>
<evidence type="ECO:0000256" key="2">
    <source>
        <dbReference type="ARBA" id="ARBA00022692"/>
    </source>
</evidence>
<dbReference type="GO" id="GO:0005768">
    <property type="term" value="C:endosome"/>
    <property type="evidence" value="ECO:0007669"/>
    <property type="project" value="TreeGrafter"/>
</dbReference>
<feature type="transmembrane region" description="Helical" evidence="5">
    <location>
        <begin position="134"/>
        <end position="154"/>
    </location>
</feature>
<dbReference type="InterPro" id="IPR052241">
    <property type="entry name" value="SLC66/Scramblase_ANY1"/>
</dbReference>
<feature type="signal peptide" evidence="6">
    <location>
        <begin position="1"/>
        <end position="17"/>
    </location>
</feature>
<evidence type="ECO:0000256" key="3">
    <source>
        <dbReference type="ARBA" id="ARBA00022989"/>
    </source>
</evidence>
<keyword evidence="2 5" id="KW-0812">Transmembrane</keyword>
<gene>
    <name evidence="7" type="ORF">AMAG_04643</name>
</gene>
<dbReference type="GO" id="GO:0045332">
    <property type="term" value="P:phospholipid translocation"/>
    <property type="evidence" value="ECO:0007669"/>
    <property type="project" value="TreeGrafter"/>
</dbReference>
<evidence type="ECO:0008006" key="9">
    <source>
        <dbReference type="Google" id="ProtNLM"/>
    </source>
</evidence>
<keyword evidence="3 5" id="KW-1133">Transmembrane helix</keyword>
<dbReference type="Pfam" id="PF04193">
    <property type="entry name" value="PQ-loop"/>
    <property type="match status" value="1"/>
</dbReference>
<dbReference type="VEuPathDB" id="FungiDB:AMAG_04643"/>
<sequence>MTLSVLDLAMIVLPAAAYLDQYKKIHKSGDTGTFNPATCGVLLVCNIIRVFFWLARRFDTVLLYQSFVMIVAQLLLLELCVRVQHRRRRPSFQIKSLKDYTSAFWAWPHFSHYVAFCAALAGGLWLLHLMFGSSAAYADLVGAVALGIEATVPMPQAWNNYKRKSTFGLSWIVIMSWFGGDLFKIGYYIASGAPAQFTMCGFVQFSVDLIICYQIARYSVYTRIGSTASPVSTIKMGTSL</sequence>
<dbReference type="EMBL" id="GG745332">
    <property type="protein sequence ID" value="KNE57794.1"/>
    <property type="molecule type" value="Genomic_DNA"/>
</dbReference>
<dbReference type="Proteomes" id="UP000054350">
    <property type="component" value="Unassembled WGS sequence"/>
</dbReference>
<feature type="transmembrane region" description="Helical" evidence="5">
    <location>
        <begin position="34"/>
        <end position="55"/>
    </location>
</feature>
<evidence type="ECO:0000313" key="8">
    <source>
        <dbReference type="Proteomes" id="UP000054350"/>
    </source>
</evidence>
<dbReference type="STRING" id="578462.A0A0L0S5I0"/>
<dbReference type="PANTHER" id="PTHR14856:SF9">
    <property type="entry name" value="PQ-LOOP REPEAT-CONTAINING PROTEIN 1"/>
    <property type="match status" value="1"/>
</dbReference>
<dbReference type="PANTHER" id="PTHR14856">
    <property type="entry name" value="PQ-LOOP REPEAT-CONTAINING PROTEIN 1-LIKE PROTEIN"/>
    <property type="match status" value="1"/>
</dbReference>
<keyword evidence="4 5" id="KW-0472">Membrane</keyword>
<dbReference type="OMA" id="FKMWFFF"/>
<evidence type="ECO:0000256" key="1">
    <source>
        <dbReference type="ARBA" id="ARBA00004141"/>
    </source>
</evidence>
<dbReference type="OrthoDB" id="292213at2759"/>
<dbReference type="eggNOG" id="KOG2913">
    <property type="taxonomic scope" value="Eukaryota"/>
</dbReference>
<reference evidence="8" key="2">
    <citation type="submission" date="2009-11" db="EMBL/GenBank/DDBJ databases">
        <title>The Genome Sequence of Allomyces macrogynus strain ATCC 38327.</title>
        <authorList>
            <consortium name="The Broad Institute Genome Sequencing Platform"/>
            <person name="Russ C."/>
            <person name="Cuomo C."/>
            <person name="Shea T."/>
            <person name="Young S.K."/>
            <person name="Zeng Q."/>
            <person name="Koehrsen M."/>
            <person name="Haas B."/>
            <person name="Borodovsky M."/>
            <person name="Guigo R."/>
            <person name="Alvarado L."/>
            <person name="Berlin A."/>
            <person name="Borenstein D."/>
            <person name="Chen Z."/>
            <person name="Engels R."/>
            <person name="Freedman E."/>
            <person name="Gellesch M."/>
            <person name="Goldberg J."/>
            <person name="Griggs A."/>
            <person name="Gujja S."/>
            <person name="Heiman D."/>
            <person name="Hepburn T."/>
            <person name="Howarth C."/>
            <person name="Jen D."/>
            <person name="Larson L."/>
            <person name="Lewis B."/>
            <person name="Mehta T."/>
            <person name="Park D."/>
            <person name="Pearson M."/>
            <person name="Roberts A."/>
            <person name="Saif S."/>
            <person name="Shenoy N."/>
            <person name="Sisk P."/>
            <person name="Stolte C."/>
            <person name="Sykes S."/>
            <person name="Walk T."/>
            <person name="White J."/>
            <person name="Yandava C."/>
            <person name="Burger G."/>
            <person name="Gray M.W."/>
            <person name="Holland P.W.H."/>
            <person name="King N."/>
            <person name="Lang F.B.F."/>
            <person name="Roger A.J."/>
            <person name="Ruiz-Trillo I."/>
            <person name="Lander E."/>
            <person name="Nusbaum C."/>
        </authorList>
    </citation>
    <scope>NUCLEOTIDE SEQUENCE [LARGE SCALE GENOMIC DNA]</scope>
    <source>
        <strain evidence="8">ATCC 38327</strain>
    </source>
</reference>
<feature type="transmembrane region" description="Helical" evidence="5">
    <location>
        <begin position="166"/>
        <end position="189"/>
    </location>
</feature>
<dbReference type="GO" id="GO:0005829">
    <property type="term" value="C:cytosol"/>
    <property type="evidence" value="ECO:0007669"/>
    <property type="project" value="GOC"/>
</dbReference>
<dbReference type="EMBL" id="GG745332">
    <property type="protein sequence ID" value="KNE57793.1"/>
    <property type="molecule type" value="Genomic_DNA"/>
</dbReference>
<organism evidence="7 8">
    <name type="scientific">Allomyces macrogynus (strain ATCC 38327)</name>
    <name type="common">Allomyces javanicus var. macrogynus</name>
    <dbReference type="NCBI Taxonomy" id="578462"/>
    <lineage>
        <taxon>Eukaryota</taxon>
        <taxon>Fungi</taxon>
        <taxon>Fungi incertae sedis</taxon>
        <taxon>Blastocladiomycota</taxon>
        <taxon>Blastocladiomycetes</taxon>
        <taxon>Blastocladiales</taxon>
        <taxon>Blastocladiaceae</taxon>
        <taxon>Allomyces</taxon>
    </lineage>
</organism>
<protein>
    <recommendedName>
        <fullName evidence="9">PQ loop repeat protein</fullName>
    </recommendedName>
</protein>
<dbReference type="AlphaFoldDB" id="A0A0L0S5I0"/>
<keyword evidence="8" id="KW-1185">Reference proteome</keyword>
<keyword evidence="6" id="KW-0732">Signal</keyword>
<comment type="subcellular location">
    <subcellularLocation>
        <location evidence="1">Membrane</location>
        <topology evidence="1">Multi-pass membrane protein</topology>
    </subcellularLocation>
</comment>
<dbReference type="EMBL" id="GG745332">
    <property type="protein sequence ID" value="KNE57795.1"/>
    <property type="molecule type" value="Genomic_DNA"/>
</dbReference>
<dbReference type="Gene3D" id="1.20.1280.290">
    <property type="match status" value="2"/>
</dbReference>
<name>A0A0L0S5I0_ALLM3</name>
<feature type="transmembrane region" description="Helical" evidence="5">
    <location>
        <begin position="104"/>
        <end position="128"/>
    </location>
</feature>
<evidence type="ECO:0000256" key="5">
    <source>
        <dbReference type="SAM" id="Phobius"/>
    </source>
</evidence>
<evidence type="ECO:0000256" key="6">
    <source>
        <dbReference type="SAM" id="SignalP"/>
    </source>
</evidence>
<evidence type="ECO:0000256" key="4">
    <source>
        <dbReference type="ARBA" id="ARBA00023136"/>
    </source>
</evidence>
<dbReference type="SMART" id="SM00679">
    <property type="entry name" value="CTNS"/>
    <property type="match status" value="2"/>
</dbReference>
<dbReference type="GO" id="GO:0005802">
    <property type="term" value="C:trans-Golgi network"/>
    <property type="evidence" value="ECO:0007669"/>
    <property type="project" value="TreeGrafter"/>
</dbReference>
<feature type="transmembrane region" description="Helical" evidence="5">
    <location>
        <begin position="195"/>
        <end position="216"/>
    </location>
</feature>
<proteinExistence type="predicted"/>